<evidence type="ECO:0000313" key="2">
    <source>
        <dbReference type="EMBL" id="RTE66133.1"/>
    </source>
</evidence>
<dbReference type="PANTHER" id="PTHR40590">
    <property type="entry name" value="CYTOPLASMIC PROTEIN-RELATED"/>
    <property type="match status" value="1"/>
</dbReference>
<organism evidence="2 3">
    <name type="scientific">Amphritea opalescens</name>
    <dbReference type="NCBI Taxonomy" id="2490544"/>
    <lineage>
        <taxon>Bacteria</taxon>
        <taxon>Pseudomonadati</taxon>
        <taxon>Pseudomonadota</taxon>
        <taxon>Gammaproteobacteria</taxon>
        <taxon>Oceanospirillales</taxon>
        <taxon>Oceanospirillaceae</taxon>
        <taxon>Amphritea</taxon>
    </lineage>
</organism>
<dbReference type="Proteomes" id="UP000283087">
    <property type="component" value="Unassembled WGS sequence"/>
</dbReference>
<reference evidence="2 3" key="1">
    <citation type="submission" date="2018-11" db="EMBL/GenBank/DDBJ databases">
        <title>The draft genome sequence of Amphritea opalescens ANRC-JH13T.</title>
        <authorList>
            <person name="Fang Z."/>
            <person name="Zhang Y."/>
            <person name="Han X."/>
        </authorList>
    </citation>
    <scope>NUCLEOTIDE SEQUENCE [LARGE SCALE GENOMIC DNA]</scope>
    <source>
        <strain evidence="2 3">ANRC-JH13</strain>
    </source>
</reference>
<feature type="signal peptide" evidence="1">
    <location>
        <begin position="1"/>
        <end position="34"/>
    </location>
</feature>
<dbReference type="CDD" id="cd14789">
    <property type="entry name" value="Tiki"/>
    <property type="match status" value="1"/>
</dbReference>
<name>A0A430KS23_9GAMM</name>
<dbReference type="EMBL" id="RQXW01000006">
    <property type="protein sequence ID" value="RTE66133.1"/>
    <property type="molecule type" value="Genomic_DNA"/>
</dbReference>
<dbReference type="AlphaFoldDB" id="A0A430KS23"/>
<protein>
    <submittedName>
        <fullName evidence="2">TraB/GumN family protein</fullName>
    </submittedName>
</protein>
<gene>
    <name evidence="2" type="ORF">EH243_08415</name>
</gene>
<proteinExistence type="predicted"/>
<keyword evidence="1" id="KW-0732">Signal</keyword>
<sequence length="300" mass="33718">MDNSLMRCAMRFTQGVRRLLTLVCLTVVATTAQASSVWKVSSGDNVLYLGGTVHVLRQQDYPLPVEFDRAYLRADRLVFETDLAQLRTTDVQQRMQRAIRYGDGSDLSQRISAGLYQRLATIWQQYGLPVEALNGLRPSGIVITLTMLNLKQIGVDAQGIDDYYHSRAVKEGKPVSGLETVDQQIGFLATMGEGDEETFMRMSLDELDEAATFVDDILAAWRQGDLDGLEHLIVEDMRRESPAQYQTLLVGRNQHWMPQIKAMLRDRPVEFVLVGSGHLAGDEGLIKQLQLAGYQVERLQ</sequence>
<comment type="caution">
    <text evidence="2">The sequence shown here is derived from an EMBL/GenBank/DDBJ whole genome shotgun (WGS) entry which is preliminary data.</text>
</comment>
<feature type="chain" id="PRO_5019178249" evidence="1">
    <location>
        <begin position="35"/>
        <end position="300"/>
    </location>
</feature>
<keyword evidence="3" id="KW-1185">Reference proteome</keyword>
<dbReference type="Pfam" id="PF01963">
    <property type="entry name" value="TraB_PrgY_gumN"/>
    <property type="match status" value="1"/>
</dbReference>
<evidence type="ECO:0000256" key="1">
    <source>
        <dbReference type="SAM" id="SignalP"/>
    </source>
</evidence>
<accession>A0A430KS23</accession>
<dbReference type="InterPro" id="IPR002816">
    <property type="entry name" value="TraB/PrgY/GumN_fam"/>
</dbReference>
<dbReference type="OrthoDB" id="357294at2"/>
<evidence type="ECO:0000313" key="3">
    <source>
        <dbReference type="Proteomes" id="UP000283087"/>
    </source>
</evidence>
<dbReference type="InterPro" id="IPR047111">
    <property type="entry name" value="YbaP-like"/>
</dbReference>
<dbReference type="PANTHER" id="PTHR40590:SF1">
    <property type="entry name" value="CYTOPLASMIC PROTEIN"/>
    <property type="match status" value="1"/>
</dbReference>